<reference evidence="2 3" key="1">
    <citation type="submission" date="2024-06" db="EMBL/GenBank/DDBJ databases">
        <title>A chromosome level genome sequence of Diviner's sage (Salvia divinorum).</title>
        <authorList>
            <person name="Ford S.A."/>
            <person name="Ro D.-K."/>
            <person name="Ness R.W."/>
            <person name="Phillips M.A."/>
        </authorList>
    </citation>
    <scope>NUCLEOTIDE SEQUENCE [LARGE SCALE GENOMIC DNA]</scope>
    <source>
        <strain evidence="2">SAF-2024a</strain>
        <tissue evidence="2">Leaf</tissue>
    </source>
</reference>
<dbReference type="EMBL" id="JBEAFC010000003">
    <property type="protein sequence ID" value="KAL1564965.1"/>
    <property type="molecule type" value="Genomic_DNA"/>
</dbReference>
<comment type="caution">
    <text evidence="2">The sequence shown here is derived from an EMBL/GenBank/DDBJ whole genome shotgun (WGS) entry which is preliminary data.</text>
</comment>
<keyword evidence="3" id="KW-1185">Reference proteome</keyword>
<evidence type="ECO:0000256" key="1">
    <source>
        <dbReference type="SAM" id="MobiDB-lite"/>
    </source>
</evidence>
<dbReference type="Proteomes" id="UP001567538">
    <property type="component" value="Unassembled WGS sequence"/>
</dbReference>
<name>A0ABD1I9A2_SALDI</name>
<organism evidence="2 3">
    <name type="scientific">Salvia divinorum</name>
    <name type="common">Maria pastora</name>
    <name type="synonym">Diviner's sage</name>
    <dbReference type="NCBI Taxonomy" id="28513"/>
    <lineage>
        <taxon>Eukaryota</taxon>
        <taxon>Viridiplantae</taxon>
        <taxon>Streptophyta</taxon>
        <taxon>Embryophyta</taxon>
        <taxon>Tracheophyta</taxon>
        <taxon>Spermatophyta</taxon>
        <taxon>Magnoliopsida</taxon>
        <taxon>eudicotyledons</taxon>
        <taxon>Gunneridae</taxon>
        <taxon>Pentapetalae</taxon>
        <taxon>asterids</taxon>
        <taxon>lamiids</taxon>
        <taxon>Lamiales</taxon>
        <taxon>Lamiaceae</taxon>
        <taxon>Nepetoideae</taxon>
        <taxon>Mentheae</taxon>
        <taxon>Salviinae</taxon>
        <taxon>Salvia</taxon>
        <taxon>Salvia subgen. Calosphace</taxon>
    </lineage>
</organism>
<evidence type="ECO:0000313" key="3">
    <source>
        <dbReference type="Proteomes" id="UP001567538"/>
    </source>
</evidence>
<protein>
    <submittedName>
        <fullName evidence="2">Uncharacterized protein</fullName>
    </submittedName>
</protein>
<accession>A0ABD1I9A2</accession>
<gene>
    <name evidence="2" type="ORF">AAHA92_07242</name>
</gene>
<proteinExistence type="predicted"/>
<feature type="region of interest" description="Disordered" evidence="1">
    <location>
        <begin position="18"/>
        <end position="59"/>
    </location>
</feature>
<feature type="compositionally biased region" description="Polar residues" evidence="1">
    <location>
        <begin position="41"/>
        <end position="50"/>
    </location>
</feature>
<dbReference type="AlphaFoldDB" id="A0ABD1I9A2"/>
<sequence>MLIHLYFESSGSNLIKRNLRTLPPQNHNTTTQERRPRDRSIQATHPNSSLLCKGIPSANTQSKPLHIMPLIAKLNT</sequence>
<evidence type="ECO:0000313" key="2">
    <source>
        <dbReference type="EMBL" id="KAL1564965.1"/>
    </source>
</evidence>